<proteinExistence type="predicted"/>
<comment type="caution">
    <text evidence="2">The sequence shown here is derived from an EMBL/GenBank/DDBJ whole genome shotgun (WGS) entry which is preliminary data.</text>
</comment>
<evidence type="ECO:0000313" key="2">
    <source>
        <dbReference type="EMBL" id="KAK3195091.1"/>
    </source>
</evidence>
<name>A0AAE0DY29_9ROSI</name>
<evidence type="ECO:0000256" key="1">
    <source>
        <dbReference type="SAM" id="Phobius"/>
    </source>
</evidence>
<dbReference type="AlphaFoldDB" id="A0AAE0DY29"/>
<dbReference type="EMBL" id="JANJYJ010000008">
    <property type="protein sequence ID" value="KAK3195091.1"/>
    <property type="molecule type" value="Genomic_DNA"/>
</dbReference>
<dbReference type="PANTHER" id="PTHR34115">
    <property type="entry name" value="PROTEIN, PUTATIVE-RELATED"/>
    <property type="match status" value="1"/>
</dbReference>
<keyword evidence="3" id="KW-1185">Reference proteome</keyword>
<feature type="transmembrane region" description="Helical" evidence="1">
    <location>
        <begin position="75"/>
        <end position="94"/>
    </location>
</feature>
<organism evidence="2 3">
    <name type="scientific">Dipteronia sinensis</name>
    <dbReference type="NCBI Taxonomy" id="43782"/>
    <lineage>
        <taxon>Eukaryota</taxon>
        <taxon>Viridiplantae</taxon>
        <taxon>Streptophyta</taxon>
        <taxon>Embryophyta</taxon>
        <taxon>Tracheophyta</taxon>
        <taxon>Spermatophyta</taxon>
        <taxon>Magnoliopsida</taxon>
        <taxon>eudicotyledons</taxon>
        <taxon>Gunneridae</taxon>
        <taxon>Pentapetalae</taxon>
        <taxon>rosids</taxon>
        <taxon>malvids</taxon>
        <taxon>Sapindales</taxon>
        <taxon>Sapindaceae</taxon>
        <taxon>Hippocastanoideae</taxon>
        <taxon>Acereae</taxon>
        <taxon>Dipteronia</taxon>
    </lineage>
</organism>
<reference evidence="2" key="1">
    <citation type="journal article" date="2023" name="Plant J.">
        <title>Genome sequences and population genomics provide insights into the demographic history, inbreeding, and mutation load of two 'living fossil' tree species of Dipteronia.</title>
        <authorList>
            <person name="Feng Y."/>
            <person name="Comes H.P."/>
            <person name="Chen J."/>
            <person name="Zhu S."/>
            <person name="Lu R."/>
            <person name="Zhang X."/>
            <person name="Li P."/>
            <person name="Qiu J."/>
            <person name="Olsen K.M."/>
            <person name="Qiu Y."/>
        </authorList>
    </citation>
    <scope>NUCLEOTIDE SEQUENCE</scope>
    <source>
        <strain evidence="2">NBL</strain>
    </source>
</reference>
<feature type="transmembrane region" description="Helical" evidence="1">
    <location>
        <begin position="49"/>
        <end position="68"/>
    </location>
</feature>
<gene>
    <name evidence="2" type="ORF">Dsin_026401</name>
</gene>
<protein>
    <submittedName>
        <fullName evidence="2">Uncharacterized protein</fullName>
    </submittedName>
</protein>
<keyword evidence="1" id="KW-0812">Transmembrane</keyword>
<keyword evidence="1" id="KW-1133">Transmembrane helix</keyword>
<accession>A0AAE0DY29</accession>
<feature type="transmembrane region" description="Helical" evidence="1">
    <location>
        <begin position="20"/>
        <end position="37"/>
    </location>
</feature>
<sequence length="162" mass="18847">MNNQGCICYRQPNLARIHDAFKYLIPVLIGLLQVEYQSKRLSPFDTHPINMWIFLGATCSYCLGLCFENEFQNKFIHGVILSSGALTSISLVSIFLPRLLGWLCLGLWTVLPIALARHLIKQIYVWLKHEIKEKFFLTIDKLKRFWEVVSQVTMKNQLHLPQ</sequence>
<dbReference type="PANTHER" id="PTHR34115:SF6">
    <property type="entry name" value="PROTEIN, PUTATIVE-RELATED"/>
    <property type="match status" value="1"/>
</dbReference>
<feature type="transmembrane region" description="Helical" evidence="1">
    <location>
        <begin position="100"/>
        <end position="120"/>
    </location>
</feature>
<dbReference type="Proteomes" id="UP001281410">
    <property type="component" value="Unassembled WGS sequence"/>
</dbReference>
<keyword evidence="1" id="KW-0472">Membrane</keyword>
<dbReference type="InterPro" id="IPR053258">
    <property type="entry name" value="Ca-permeable_cation_channel"/>
</dbReference>
<evidence type="ECO:0000313" key="3">
    <source>
        <dbReference type="Proteomes" id="UP001281410"/>
    </source>
</evidence>